<name>A0AA47INA0_STRMC</name>
<dbReference type="OMA" id="NFSWVIN"/>
<dbReference type="AlphaFoldDB" id="A0AA47INA0"/>
<dbReference type="EMBL" id="JAPHJC010000040">
    <property type="protein sequence ID" value="MCW8678610.1"/>
    <property type="molecule type" value="Genomic_DNA"/>
</dbReference>
<evidence type="ECO:0000313" key="1">
    <source>
        <dbReference type="EMBL" id="MCW8678610.1"/>
    </source>
</evidence>
<dbReference type="Proteomes" id="UP001156410">
    <property type="component" value="Chromosome"/>
</dbReference>
<reference evidence="4" key="4">
    <citation type="submission" date="2023-07" db="EMBL/GenBank/DDBJ databases">
        <title>Streptococcus macedonicus and Acinetobacter baumannii: co-inhabitants of the cheese production environment.</title>
        <authorList>
            <person name="Johnson J."/>
            <person name="Curtin C."/>
            <person name="Waite-Cusic J."/>
        </authorList>
    </citation>
    <scope>NUCLEOTIDE SEQUENCE [LARGE SCALE GENOMIC DNA]</scope>
    <source>
        <strain evidence="4">E28</strain>
    </source>
</reference>
<keyword evidence="4" id="KW-1185">Reference proteome</keyword>
<gene>
    <name evidence="2" type="ORF">OQG81_01940</name>
    <name evidence="1" type="ORF">OQH01_08980</name>
</gene>
<evidence type="ECO:0000313" key="3">
    <source>
        <dbReference type="Proteomes" id="UP001156410"/>
    </source>
</evidence>
<reference evidence="4" key="1">
    <citation type="submission" date="2022-11" db="EMBL/GenBank/DDBJ databases">
        <title>Streptococcus macedonicus and Acinetobacter baumannii: co-inhabitants of the cheese production environment.</title>
        <authorList>
            <person name="Johnson J."/>
            <person name="Curtin C."/>
            <person name="Waite-Cusic J."/>
        </authorList>
    </citation>
    <scope>NUCLEOTIDE SEQUENCE [LARGE SCALE GENOMIC DNA]</scope>
    <source>
        <strain evidence="4">E28</strain>
    </source>
</reference>
<organism evidence="2 3">
    <name type="scientific">Streptococcus macedonicus</name>
    <name type="common">Streptococcus gallolyticus macedonicus</name>
    <dbReference type="NCBI Taxonomy" id="59310"/>
    <lineage>
        <taxon>Bacteria</taxon>
        <taxon>Bacillati</taxon>
        <taxon>Bacillota</taxon>
        <taxon>Bacilli</taxon>
        <taxon>Lactobacillales</taxon>
        <taxon>Streptococcaceae</taxon>
        <taxon>Streptococcus</taxon>
    </lineage>
</organism>
<protein>
    <submittedName>
        <fullName evidence="2">Uncharacterized protein</fullName>
    </submittedName>
</protein>
<accession>A0AA47INA0</accession>
<evidence type="ECO:0000313" key="2">
    <source>
        <dbReference type="EMBL" id="WAK64451.1"/>
    </source>
</evidence>
<dbReference type="EMBL" id="CP113440">
    <property type="protein sequence ID" value="WAK64451.1"/>
    <property type="molecule type" value="Genomic_DNA"/>
</dbReference>
<evidence type="ECO:0000313" key="4">
    <source>
        <dbReference type="Proteomes" id="UP001209889"/>
    </source>
</evidence>
<reference evidence="2" key="2">
    <citation type="submission" date="2022-11" db="EMBL/GenBank/DDBJ databases">
        <title>Streptococcus macedonicus and Acinetobacter baumannii: co-inhabitants of the cheese production environment.</title>
        <authorList>
            <person name="Johnson J."/>
        </authorList>
    </citation>
    <scope>NUCLEOTIDE SEQUENCE</scope>
    <source>
        <strain evidence="2">E37</strain>
    </source>
</reference>
<reference evidence="1" key="5">
    <citation type="submission" date="2024-05" db="EMBL/GenBank/DDBJ databases">
        <title>Streptococcus macedonicus and Acinetobacter baumannii: co-inhabitants of the cheese production environment.</title>
        <authorList>
            <person name="Johnson J."/>
            <person name="Curtin C."/>
            <person name="Waite-Cusic J."/>
        </authorList>
    </citation>
    <scope>NUCLEOTIDE SEQUENCE</scope>
    <source>
        <strain evidence="1">E28</strain>
    </source>
</reference>
<dbReference type="RefSeq" id="WP_158309480.1">
    <property type="nucleotide sequence ID" value="NZ_CP113440.1"/>
</dbReference>
<proteinExistence type="predicted"/>
<reference evidence="2" key="3">
    <citation type="submission" date="2022-11" db="EMBL/GenBank/DDBJ databases">
        <authorList>
            <person name="Johnson J.D."/>
        </authorList>
    </citation>
    <scope>NUCLEOTIDE SEQUENCE</scope>
    <source>
        <strain evidence="1">E28</strain>
        <strain evidence="2">E37</strain>
    </source>
</reference>
<sequence length="51" mass="5576">MDRKSLHFSNFSWVINIVTWSGLTGMVATNPTNGGDAQAQVNGVSYNNIFD</sequence>
<dbReference type="Proteomes" id="UP001209889">
    <property type="component" value="Unassembled WGS sequence"/>
</dbReference>